<evidence type="ECO:0000313" key="5">
    <source>
        <dbReference type="EMBL" id="GIJ05605.1"/>
    </source>
</evidence>
<dbReference type="Proteomes" id="UP000652013">
    <property type="component" value="Unassembled WGS sequence"/>
</dbReference>
<evidence type="ECO:0000256" key="1">
    <source>
        <dbReference type="ARBA" id="ARBA00022729"/>
    </source>
</evidence>
<dbReference type="InterPro" id="IPR042837">
    <property type="entry name" value="PTX3"/>
</dbReference>
<evidence type="ECO:0000259" key="4">
    <source>
        <dbReference type="SMART" id="SM00560"/>
    </source>
</evidence>
<keyword evidence="6" id="KW-1185">Reference proteome</keyword>
<feature type="domain" description="LamG-like jellyroll fold" evidence="4">
    <location>
        <begin position="370"/>
        <end position="507"/>
    </location>
</feature>
<sequence length="1145" mass="117813">MRRDHGRDGRAARRRFGRARLLAPALVLAVLAALPATESAFVATTDGTATLTSASAFKTYPQSMTGDAAQLYHRLDEAPAATAPTNAADSSGFARTGRYGDATDGASTHYPFDDGAGSAARDVSGAANAGTIAGGATWGAGMRGGALNLNGSGQFVTSAGPAVNTAASFSVAAWVRLTAATTGHYTVVSQDGASISGFFLQYQKSNDEWAFQMRSSDSSAATFVEAQTPAQSPVGRWVHLAGVYDATAATARLYVNGTLADSRNSAVGWASAGPLVVGGARWNGNRSDLMTGQVDDVRTYRRALTGPEIGMLVGPATWWDFDAVSTTVADASGNGNPGAATSLTYTGGEGVFNGTSSSVAGAQPAVHTDRSFSVAASVRLTGTSGLRYVVSQPGTTTNAFTLGHNGTSWQFTMTGADTAAPATVTVSATTAASTALTHLVAVYNAQAAEMRLFVNGRLEKVAAAPAAWDAGGGLTAGRARTSSSTFGGYLAGNIGDLRVYDRVLSSADALDLALAPLARWDMDERGAVAADGTGNGNGATRAGATSWSSASHHGGALELAGTTGYAATASNVLDTSASYSVSAWAYLTATGAGNRTVISQDGASRSAFFLQHYGAEGMNHWAFQVLPSEVATGIVLFSTNPVSTYRWTHLVAVYDDAADTTRLYVDGVLQGSAAVTADRATTGRPTVIGAGIYDGDRTDYFPGKLDEIAAYQRVLTQADVTALYEQAPDMWLDADENAGTVLGDRSGHTNSGTMSGTGATWTGAGSGVFGTTGIAFDGASGQVVTSAPTVRTDTDLTVSAWVRLGAKGATRGAVSQNGTAVHGFFLGYDGTADRWAFRMQASDSTASAQSSATGTASPPLDTWTHLTGVYDDTADVLRLYVNGALQGSAAHTTDWHATGATVLGYARWSSAPAYRWSGRVDEVRTYGRALRDEEVKTLHAMSNPAQVPQNVHLPALTAGVPGALQGAQQGQQASTAVAFGGAGVAWNPQSYASPAAATIEAWFRVSPGAGGTLAAFSTDPASMTTTADRLLYVDSGGRLTFGVAPGGTRTTIRTDEAVDDGDWHHVAASYGTAGMKLAVDGVLRKTGAATSALAATGYWRWGGANLALWPNRPVSDHLTGTLDEAAIFSTQLNDQQIARHYAANH</sequence>
<protein>
    <recommendedName>
        <fullName evidence="4">LamG-like jellyroll fold domain-containing protein</fullName>
    </recommendedName>
</protein>
<keyword evidence="1 3" id="KW-0732">Signal</keyword>
<evidence type="ECO:0000256" key="2">
    <source>
        <dbReference type="ARBA" id="ARBA00023157"/>
    </source>
</evidence>
<feature type="domain" description="LamG-like jellyroll fold" evidence="4">
    <location>
        <begin position="577"/>
        <end position="718"/>
    </location>
</feature>
<accession>A0A8J3YD86</accession>
<dbReference type="GO" id="GO:0006955">
    <property type="term" value="P:immune response"/>
    <property type="evidence" value="ECO:0007669"/>
    <property type="project" value="InterPro"/>
</dbReference>
<evidence type="ECO:0000256" key="3">
    <source>
        <dbReference type="SAM" id="SignalP"/>
    </source>
</evidence>
<reference evidence="5" key="1">
    <citation type="submission" date="2021-01" db="EMBL/GenBank/DDBJ databases">
        <title>Whole genome shotgun sequence of Spirilliplanes yamanashiensis NBRC 15828.</title>
        <authorList>
            <person name="Komaki H."/>
            <person name="Tamura T."/>
        </authorList>
    </citation>
    <scope>NUCLEOTIDE SEQUENCE</scope>
    <source>
        <strain evidence="5">NBRC 15828</strain>
    </source>
</reference>
<dbReference type="AlphaFoldDB" id="A0A8J3YD86"/>
<dbReference type="PANTHER" id="PTHR46943">
    <property type="entry name" value="PENTRAXIN-RELATED PROTEIN PTX3"/>
    <property type="match status" value="1"/>
</dbReference>
<comment type="caution">
    <text evidence="5">The sequence shown here is derived from an EMBL/GenBank/DDBJ whole genome shotgun (WGS) entry which is preliminary data.</text>
</comment>
<evidence type="ECO:0000313" key="6">
    <source>
        <dbReference type="Proteomes" id="UP000652013"/>
    </source>
</evidence>
<feature type="domain" description="LamG-like jellyroll fold" evidence="4">
    <location>
        <begin position="167"/>
        <end position="307"/>
    </location>
</feature>
<dbReference type="SMART" id="SM00560">
    <property type="entry name" value="LamGL"/>
    <property type="match status" value="4"/>
</dbReference>
<dbReference type="InterPro" id="IPR013320">
    <property type="entry name" value="ConA-like_dom_sf"/>
</dbReference>
<feature type="domain" description="LamG-like jellyroll fold" evidence="4">
    <location>
        <begin position="794"/>
        <end position="933"/>
    </location>
</feature>
<dbReference type="SUPFAM" id="SSF49899">
    <property type="entry name" value="Concanavalin A-like lectins/glucanases"/>
    <property type="match status" value="5"/>
</dbReference>
<name>A0A8J3YD86_9ACTN</name>
<keyword evidence="2" id="KW-1015">Disulfide bond</keyword>
<feature type="chain" id="PRO_5038461132" description="LamG-like jellyroll fold domain-containing protein" evidence="3">
    <location>
        <begin position="33"/>
        <end position="1145"/>
    </location>
</feature>
<dbReference type="Pfam" id="PF13385">
    <property type="entry name" value="Laminin_G_3"/>
    <property type="match status" value="5"/>
</dbReference>
<organism evidence="5 6">
    <name type="scientific">Spirilliplanes yamanashiensis</name>
    <dbReference type="NCBI Taxonomy" id="42233"/>
    <lineage>
        <taxon>Bacteria</taxon>
        <taxon>Bacillati</taxon>
        <taxon>Actinomycetota</taxon>
        <taxon>Actinomycetes</taxon>
        <taxon>Micromonosporales</taxon>
        <taxon>Micromonosporaceae</taxon>
        <taxon>Spirilliplanes</taxon>
    </lineage>
</organism>
<dbReference type="PANTHER" id="PTHR46943:SF1">
    <property type="entry name" value="PENTRAXIN-RELATED PROTEIN PTX3"/>
    <property type="match status" value="1"/>
</dbReference>
<feature type="signal peptide" evidence="3">
    <location>
        <begin position="1"/>
        <end position="32"/>
    </location>
</feature>
<dbReference type="RefSeq" id="WP_203940805.1">
    <property type="nucleotide sequence ID" value="NZ_BAAAGJ010000005.1"/>
</dbReference>
<proteinExistence type="predicted"/>
<gene>
    <name evidence="5" type="ORF">Sya03_49570</name>
</gene>
<dbReference type="EMBL" id="BOOY01000034">
    <property type="protein sequence ID" value="GIJ05605.1"/>
    <property type="molecule type" value="Genomic_DNA"/>
</dbReference>
<dbReference type="InterPro" id="IPR006558">
    <property type="entry name" value="LamG-like"/>
</dbReference>
<dbReference type="Gene3D" id="2.60.120.200">
    <property type="match status" value="5"/>
</dbReference>